<keyword evidence="4" id="KW-0067">ATP-binding</keyword>
<dbReference type="GO" id="GO:0061605">
    <property type="term" value="F:molybdopterin-synthase adenylyltransferase activity"/>
    <property type="evidence" value="ECO:0007669"/>
    <property type="project" value="UniProtKB-EC"/>
</dbReference>
<evidence type="ECO:0000256" key="12">
    <source>
        <dbReference type="ARBA" id="ARBA00078531"/>
    </source>
</evidence>
<comment type="catalytic activity">
    <reaction evidence="5">
        <text>[molybdopterin-synthase sulfur-carrier protein]-C-terminal Gly-Gly + ATP + H(+) = [molybdopterin-synthase sulfur-carrier protein]-C-terminal Gly-Gly-AMP + diphosphate</text>
        <dbReference type="Rhea" id="RHEA:43616"/>
        <dbReference type="Rhea" id="RHEA-COMP:12159"/>
        <dbReference type="Rhea" id="RHEA-COMP:12202"/>
        <dbReference type="ChEBI" id="CHEBI:15378"/>
        <dbReference type="ChEBI" id="CHEBI:30616"/>
        <dbReference type="ChEBI" id="CHEBI:33019"/>
        <dbReference type="ChEBI" id="CHEBI:90618"/>
        <dbReference type="ChEBI" id="CHEBI:90778"/>
        <dbReference type="EC" id="2.7.7.80"/>
    </reaction>
</comment>
<evidence type="ECO:0000256" key="3">
    <source>
        <dbReference type="ARBA" id="ARBA00022741"/>
    </source>
</evidence>
<dbReference type="PROSITE" id="PS50206">
    <property type="entry name" value="RHODANESE_3"/>
    <property type="match status" value="1"/>
</dbReference>
<evidence type="ECO:0000256" key="8">
    <source>
        <dbReference type="ARBA" id="ARBA00066884"/>
    </source>
</evidence>
<dbReference type="PANTHER" id="PTHR10953">
    <property type="entry name" value="UBIQUITIN-ACTIVATING ENZYME E1"/>
    <property type="match status" value="1"/>
</dbReference>
<dbReference type="AlphaFoldDB" id="A0A4U0H5X9"/>
<dbReference type="Pfam" id="PF00581">
    <property type="entry name" value="Rhodanese"/>
    <property type="match status" value="1"/>
</dbReference>
<protein>
    <recommendedName>
        <fullName evidence="9">Molybdopterin-synthase adenylyltransferase</fullName>
        <ecNumber evidence="8">2.7.7.80</ecNumber>
    </recommendedName>
    <alternativeName>
        <fullName evidence="12">MoaD protein adenylase</fullName>
    </alternativeName>
    <alternativeName>
        <fullName evidence="10">Molybdopterin-converting factor subunit 1 adenylase</fullName>
    </alternativeName>
    <alternativeName>
        <fullName evidence="11">Sulfur carrier protein MoaD adenylyltransferase</fullName>
    </alternativeName>
</protein>
<comment type="caution">
    <text evidence="14">The sequence shown here is derived from an EMBL/GenBank/DDBJ whole genome shotgun (WGS) entry which is preliminary data.</text>
</comment>
<gene>
    <name evidence="14" type="ORF">FAZ19_11450</name>
</gene>
<comment type="subunit">
    <text evidence="7">Homodimer. Forms a stable heterotetrameric complex of 2 MoeB and 2 MoaD during adenylation of MoaD.</text>
</comment>
<dbReference type="Gene3D" id="3.40.250.10">
    <property type="entry name" value="Rhodanese-like domain"/>
    <property type="match status" value="1"/>
</dbReference>
<feature type="domain" description="Rhodanese" evidence="13">
    <location>
        <begin position="284"/>
        <end position="365"/>
    </location>
</feature>
<evidence type="ECO:0000313" key="14">
    <source>
        <dbReference type="EMBL" id="TJY65732.1"/>
    </source>
</evidence>
<evidence type="ECO:0000256" key="5">
    <source>
        <dbReference type="ARBA" id="ARBA00052218"/>
    </source>
</evidence>
<evidence type="ECO:0000256" key="6">
    <source>
        <dbReference type="ARBA" id="ARBA00055169"/>
    </source>
</evidence>
<dbReference type="InterPro" id="IPR035985">
    <property type="entry name" value="Ubiquitin-activating_enz"/>
</dbReference>
<keyword evidence="15" id="KW-1185">Reference proteome</keyword>
<dbReference type="Pfam" id="PF00899">
    <property type="entry name" value="ThiF"/>
    <property type="match status" value="1"/>
</dbReference>
<dbReference type="EMBL" id="SUKA01000003">
    <property type="protein sequence ID" value="TJY65732.1"/>
    <property type="molecule type" value="Genomic_DNA"/>
</dbReference>
<dbReference type="GO" id="GO:0004792">
    <property type="term" value="F:thiosulfate-cyanide sulfurtransferase activity"/>
    <property type="evidence" value="ECO:0007669"/>
    <property type="project" value="TreeGrafter"/>
</dbReference>
<dbReference type="InterPro" id="IPR000594">
    <property type="entry name" value="ThiF_NAD_FAD-bd"/>
</dbReference>
<dbReference type="RefSeq" id="WP_136820861.1">
    <property type="nucleotide sequence ID" value="NZ_BMJX01000003.1"/>
</dbReference>
<dbReference type="Proteomes" id="UP000309872">
    <property type="component" value="Unassembled WGS sequence"/>
</dbReference>
<dbReference type="PANTHER" id="PTHR10953:SF102">
    <property type="entry name" value="ADENYLYLTRANSFERASE AND SULFURTRANSFERASE MOCS3"/>
    <property type="match status" value="1"/>
</dbReference>
<keyword evidence="3" id="KW-0547">Nucleotide-binding</keyword>
<evidence type="ECO:0000259" key="13">
    <source>
        <dbReference type="PROSITE" id="PS50206"/>
    </source>
</evidence>
<evidence type="ECO:0000256" key="2">
    <source>
        <dbReference type="ARBA" id="ARBA00022679"/>
    </source>
</evidence>
<sequence length="365" mass="40174">MLDLERYDRQLKLHGFGMEGQQKLASARVLIIGAGGLGCPVLQYLAAAGVGNIGIVDDDVIALSNLQRQVLYTTNDVGKLKAEVASSRLRSMNPDISIRVISEQMNTKNIIELLSDYELIVDCTDNFPTRYLIDDACRLMEKTLVFGAIYQYEGQVAVFNIPNDEGLKTSYRNLFPEPPRPSEVPDCNDAGVLGVLTSMIGTIQATEVIKLITGIGNSLSNKLLTINLLNYQTILLDIPAQITSSIAYPTSLADLQLTDYNLHCGMKSERSETICPSSLYEMANLPDTVIIDVREPGEYPKLGFPHLAIPLSNLTEKATQIQQQNIIVICQSGKRSFIGMKLLHEQLGKAYKISHLDGGINNLKE</sequence>
<evidence type="ECO:0000256" key="1">
    <source>
        <dbReference type="ARBA" id="ARBA00009919"/>
    </source>
</evidence>
<dbReference type="InterPro" id="IPR045886">
    <property type="entry name" value="ThiF/MoeB/HesA"/>
</dbReference>
<dbReference type="GO" id="GO:0005829">
    <property type="term" value="C:cytosol"/>
    <property type="evidence" value="ECO:0007669"/>
    <property type="project" value="TreeGrafter"/>
</dbReference>
<evidence type="ECO:0000256" key="9">
    <source>
        <dbReference type="ARBA" id="ARBA00073635"/>
    </source>
</evidence>
<evidence type="ECO:0000256" key="4">
    <source>
        <dbReference type="ARBA" id="ARBA00022840"/>
    </source>
</evidence>
<dbReference type="SUPFAM" id="SSF69572">
    <property type="entry name" value="Activating enzymes of the ubiquitin-like proteins"/>
    <property type="match status" value="1"/>
</dbReference>
<evidence type="ECO:0000256" key="10">
    <source>
        <dbReference type="ARBA" id="ARBA00075110"/>
    </source>
</evidence>
<dbReference type="FunFam" id="3.40.50.720:FF:000033">
    <property type="entry name" value="Adenylyltransferase and sulfurtransferase MOCS3"/>
    <property type="match status" value="1"/>
</dbReference>
<accession>A0A4U0H5X9</accession>
<name>A0A4U0H5X9_9SPHI</name>
<evidence type="ECO:0000256" key="7">
    <source>
        <dbReference type="ARBA" id="ARBA00063809"/>
    </source>
</evidence>
<organism evidence="14 15">
    <name type="scientific">Sphingobacterium alkalisoli</name>
    <dbReference type="NCBI Taxonomy" id="1874115"/>
    <lineage>
        <taxon>Bacteria</taxon>
        <taxon>Pseudomonadati</taxon>
        <taxon>Bacteroidota</taxon>
        <taxon>Sphingobacteriia</taxon>
        <taxon>Sphingobacteriales</taxon>
        <taxon>Sphingobacteriaceae</taxon>
        <taxon>Sphingobacterium</taxon>
    </lineage>
</organism>
<evidence type="ECO:0000313" key="15">
    <source>
        <dbReference type="Proteomes" id="UP000309872"/>
    </source>
</evidence>
<keyword evidence="2" id="KW-0808">Transferase</keyword>
<dbReference type="OrthoDB" id="9804286at2"/>
<proteinExistence type="inferred from homology"/>
<dbReference type="Gene3D" id="3.40.50.720">
    <property type="entry name" value="NAD(P)-binding Rossmann-like Domain"/>
    <property type="match status" value="1"/>
</dbReference>
<dbReference type="InterPro" id="IPR036873">
    <property type="entry name" value="Rhodanese-like_dom_sf"/>
</dbReference>
<comment type="similarity">
    <text evidence="1">Belongs to the HesA/MoeB/ThiF family.</text>
</comment>
<reference evidence="14 15" key="1">
    <citation type="submission" date="2019-04" db="EMBL/GenBank/DDBJ databases">
        <title>Sphingobacterium olei sp. nov., isolated from oil-contaminated soil.</title>
        <authorList>
            <person name="Liu B."/>
        </authorList>
    </citation>
    <scope>NUCLEOTIDE SEQUENCE [LARGE SCALE GENOMIC DNA]</scope>
    <source>
        <strain evidence="14 15">Y3L14</strain>
    </source>
</reference>
<dbReference type="GO" id="GO:0005524">
    <property type="term" value="F:ATP binding"/>
    <property type="evidence" value="ECO:0007669"/>
    <property type="project" value="UniProtKB-KW"/>
</dbReference>
<dbReference type="GO" id="GO:0008641">
    <property type="term" value="F:ubiquitin-like modifier activating enzyme activity"/>
    <property type="evidence" value="ECO:0007669"/>
    <property type="project" value="InterPro"/>
</dbReference>
<dbReference type="CDD" id="cd00158">
    <property type="entry name" value="RHOD"/>
    <property type="match status" value="1"/>
</dbReference>
<evidence type="ECO:0000256" key="11">
    <source>
        <dbReference type="ARBA" id="ARBA00075328"/>
    </source>
</evidence>
<comment type="function">
    <text evidence="6">Catalyzes the adenylation by ATP of the carboxyl group of the C-terminal glycine of sulfur carrier protein MoaD.</text>
</comment>
<dbReference type="EC" id="2.7.7.80" evidence="8"/>
<dbReference type="GO" id="GO:0008146">
    <property type="term" value="F:sulfotransferase activity"/>
    <property type="evidence" value="ECO:0007669"/>
    <property type="project" value="TreeGrafter"/>
</dbReference>
<dbReference type="InterPro" id="IPR001763">
    <property type="entry name" value="Rhodanese-like_dom"/>
</dbReference>
<dbReference type="CDD" id="cd00757">
    <property type="entry name" value="ThiF_MoeB_HesA_family"/>
    <property type="match status" value="1"/>
</dbReference>